<feature type="chain" id="PRO_5045322774" evidence="1">
    <location>
        <begin position="28"/>
        <end position="309"/>
    </location>
</feature>
<feature type="signal peptide" evidence="1">
    <location>
        <begin position="1"/>
        <end position="27"/>
    </location>
</feature>
<keyword evidence="3" id="KW-1185">Reference proteome</keyword>
<accession>A0ABS1LLQ3</accession>
<comment type="caution">
    <text evidence="2">The sequence shown here is derived from an EMBL/GenBank/DDBJ whole genome shotgun (WGS) entry which is preliminary data.</text>
</comment>
<dbReference type="PROSITE" id="PS51257">
    <property type="entry name" value="PROKAR_LIPOPROTEIN"/>
    <property type="match status" value="1"/>
</dbReference>
<sequence length="309" mass="32115">MSQCAPRARALAASALSVLLFVAGCTAGDDGGSVSRLPPVPGDVAADLTVTLQQSRLDYADRVVEIEVVNGSGTDLVLLGGTLESGSFGPSAETAKRPFLAQTLAVGGRRGVYVELGEPVCPPGPDGDAVVGPEPHAEVVVALGRRDTHGEPTTLDVPISDPGGHLARNLEEDCAAAAVASGLTLTQGAAVRTERREGENIAVITLSVERVSGGPDVRITRIDGSTLIDPIGGTAWTSGALSGQDDGVLELPFVPERCDHHAVAEDKRGTFLPVHATVNGVAQYVVYVPMPDDAKRDLFEYIADYCDWS</sequence>
<keyword evidence="1" id="KW-0732">Signal</keyword>
<evidence type="ECO:0000313" key="3">
    <source>
        <dbReference type="Proteomes" id="UP000675409"/>
    </source>
</evidence>
<name>A0ABS1LLQ3_9MICO</name>
<gene>
    <name evidence="2" type="ORF">HGK34_10585</name>
</gene>
<evidence type="ECO:0000313" key="2">
    <source>
        <dbReference type="EMBL" id="MBL0886713.1"/>
    </source>
</evidence>
<organism evidence="2 3">
    <name type="scientific">Myceligenerans indicum</name>
    <dbReference type="NCBI Taxonomy" id="2593663"/>
    <lineage>
        <taxon>Bacteria</taxon>
        <taxon>Bacillati</taxon>
        <taxon>Actinomycetota</taxon>
        <taxon>Actinomycetes</taxon>
        <taxon>Micrococcales</taxon>
        <taxon>Promicromonosporaceae</taxon>
        <taxon>Myceligenerans</taxon>
    </lineage>
</organism>
<reference evidence="2 3" key="1">
    <citation type="journal article" date="2021" name="Arch. Microbiol.">
        <title>Myceligenerans indicum sp. nov., an actinobacterium isolated from mangrove sediment of Sundarbans, India.</title>
        <authorList>
            <person name="Asha K."/>
            <person name="Bhadury P."/>
        </authorList>
    </citation>
    <scope>NUCLEOTIDE SEQUENCE [LARGE SCALE GENOMIC DNA]</scope>
    <source>
        <strain evidence="2 3">I2</strain>
    </source>
</reference>
<evidence type="ECO:0000256" key="1">
    <source>
        <dbReference type="SAM" id="SignalP"/>
    </source>
</evidence>
<dbReference type="Proteomes" id="UP000675409">
    <property type="component" value="Unassembled WGS sequence"/>
</dbReference>
<proteinExistence type="predicted"/>
<dbReference type="RefSeq" id="WP_201846966.1">
    <property type="nucleotide sequence ID" value="NZ_JABBYC010000015.1"/>
</dbReference>
<dbReference type="EMBL" id="JABBYC010000015">
    <property type="protein sequence ID" value="MBL0886713.1"/>
    <property type="molecule type" value="Genomic_DNA"/>
</dbReference>
<protein>
    <submittedName>
        <fullName evidence="2">Uncharacterized protein</fullName>
    </submittedName>
</protein>